<evidence type="ECO:0000313" key="2">
    <source>
        <dbReference type="EMBL" id="MBB3880544.1"/>
    </source>
</evidence>
<dbReference type="Proteomes" id="UP000538670">
    <property type="component" value="Unassembled WGS sequence"/>
</dbReference>
<dbReference type="EMBL" id="JACIDH010000017">
    <property type="protein sequence ID" value="MBB3880544.1"/>
    <property type="molecule type" value="Genomic_DNA"/>
</dbReference>
<reference evidence="2 3" key="1">
    <citation type="submission" date="2020-08" db="EMBL/GenBank/DDBJ databases">
        <title>Genomic Encyclopedia of Type Strains, Phase IV (KMG-IV): sequencing the most valuable type-strain genomes for metagenomic binning, comparative biology and taxonomic classification.</title>
        <authorList>
            <person name="Goeker M."/>
        </authorList>
    </citation>
    <scope>NUCLEOTIDE SEQUENCE [LARGE SCALE GENOMIC DNA]</scope>
    <source>
        <strain evidence="2 3">DSM 19512</strain>
    </source>
</reference>
<protein>
    <submittedName>
        <fullName evidence="2">Uncharacterized protein</fullName>
    </submittedName>
</protein>
<proteinExistence type="predicted"/>
<name>A0A7W6F3Z0_9SPHN</name>
<accession>A0A7W6F3Z0</accession>
<comment type="caution">
    <text evidence="2">The sequence shown here is derived from an EMBL/GenBank/DDBJ whole genome shotgun (WGS) entry which is preliminary data.</text>
</comment>
<dbReference type="AlphaFoldDB" id="A0A7W6F3Z0"/>
<evidence type="ECO:0000256" key="1">
    <source>
        <dbReference type="SAM" id="MobiDB-lite"/>
    </source>
</evidence>
<organism evidence="2 3">
    <name type="scientific">Sphingomonas pseudosanguinis</name>
    <dbReference type="NCBI Taxonomy" id="413712"/>
    <lineage>
        <taxon>Bacteria</taxon>
        <taxon>Pseudomonadati</taxon>
        <taxon>Pseudomonadota</taxon>
        <taxon>Alphaproteobacteria</taxon>
        <taxon>Sphingomonadales</taxon>
        <taxon>Sphingomonadaceae</taxon>
        <taxon>Sphingomonas</taxon>
    </lineage>
</organism>
<sequence>MPRSSPLSGDEDSRRTRVHYPADRLTGLTGSTMSAR</sequence>
<keyword evidence="3" id="KW-1185">Reference proteome</keyword>
<gene>
    <name evidence="2" type="ORF">GGR48_002991</name>
</gene>
<evidence type="ECO:0000313" key="3">
    <source>
        <dbReference type="Proteomes" id="UP000538670"/>
    </source>
</evidence>
<feature type="region of interest" description="Disordered" evidence="1">
    <location>
        <begin position="1"/>
        <end position="36"/>
    </location>
</feature>